<comment type="caution">
    <text evidence="2">The sequence shown here is derived from an EMBL/GenBank/DDBJ whole genome shotgun (WGS) entry which is preliminary data.</text>
</comment>
<reference evidence="2" key="1">
    <citation type="submission" date="2021-01" db="EMBL/GenBank/DDBJ databases">
        <authorList>
            <consortium name="Genoscope - CEA"/>
            <person name="William W."/>
        </authorList>
    </citation>
    <scope>NUCLEOTIDE SEQUENCE</scope>
</reference>
<sequence length="371" mass="43902">MFLKNMFKRQTRFEKHLFESTIYDNSETVDLEDIKKMLQGYPSKEEEDQLVQSMTIVQIFKEFIRLIPQQLESPKKLKVLLTIHVLMGDIKHGRLFVQQFLGWIGWQHTEQKDAFSKFTSVQTMIIQKLALISEIISKSKMKSNVNVLFKDIDSNVMQFYKMINALNLILGQHEFYAQVFSSNSRIIVMEIYLLLWNDVIALYLMLERFVRQFLDCYQQMDQQQSIQVYELFNEYIKLTPQVKRFAQLCVFFQNCNVNEPKWYQPTKKELEELQIYFQNVKIYLTSRSKRLKIEKQSPQPNRSCQTTGRDLKKSQSQSQIIPKGDSKQQQDDYLSNTTMGYAKRIYQGNNASQALQYTFESDCQTGDAIKQ</sequence>
<protein>
    <submittedName>
        <fullName evidence="2">Uncharacterized protein</fullName>
    </submittedName>
</protein>
<evidence type="ECO:0000313" key="3">
    <source>
        <dbReference type="Proteomes" id="UP000688137"/>
    </source>
</evidence>
<dbReference type="Proteomes" id="UP000688137">
    <property type="component" value="Unassembled WGS sequence"/>
</dbReference>
<organism evidence="2 3">
    <name type="scientific">Paramecium primaurelia</name>
    <dbReference type="NCBI Taxonomy" id="5886"/>
    <lineage>
        <taxon>Eukaryota</taxon>
        <taxon>Sar</taxon>
        <taxon>Alveolata</taxon>
        <taxon>Ciliophora</taxon>
        <taxon>Intramacronucleata</taxon>
        <taxon>Oligohymenophorea</taxon>
        <taxon>Peniculida</taxon>
        <taxon>Parameciidae</taxon>
        <taxon>Paramecium</taxon>
    </lineage>
</organism>
<dbReference type="OMA" id="FESTIYD"/>
<evidence type="ECO:0000313" key="2">
    <source>
        <dbReference type="EMBL" id="CAD8092896.1"/>
    </source>
</evidence>
<proteinExistence type="predicted"/>
<dbReference type="EMBL" id="CAJJDM010000095">
    <property type="protein sequence ID" value="CAD8092896.1"/>
    <property type="molecule type" value="Genomic_DNA"/>
</dbReference>
<name>A0A8S1NS10_PARPR</name>
<dbReference type="AlphaFoldDB" id="A0A8S1NS10"/>
<feature type="compositionally biased region" description="Polar residues" evidence="1">
    <location>
        <begin position="296"/>
        <end position="320"/>
    </location>
</feature>
<accession>A0A8S1NS10</accession>
<feature type="region of interest" description="Disordered" evidence="1">
    <location>
        <begin position="295"/>
        <end position="334"/>
    </location>
</feature>
<keyword evidence="3" id="KW-1185">Reference proteome</keyword>
<gene>
    <name evidence="2" type="ORF">PPRIM_AZ9-3.1.T0920009</name>
</gene>
<evidence type="ECO:0000256" key="1">
    <source>
        <dbReference type="SAM" id="MobiDB-lite"/>
    </source>
</evidence>